<evidence type="ECO:0000259" key="3">
    <source>
        <dbReference type="Pfam" id="PF18962"/>
    </source>
</evidence>
<feature type="signal peptide" evidence="2">
    <location>
        <begin position="1"/>
        <end position="21"/>
    </location>
</feature>
<dbReference type="InterPro" id="IPR025921">
    <property type="entry name" value="HmuY"/>
</dbReference>
<dbReference type="InterPro" id="IPR026444">
    <property type="entry name" value="Secre_tail"/>
</dbReference>
<dbReference type="NCBIfam" id="TIGR04183">
    <property type="entry name" value="Por_Secre_tail"/>
    <property type="match status" value="1"/>
</dbReference>
<gene>
    <name evidence="4" type="ORF">NCTC11661_01320</name>
</gene>
<accession>A0A376C179</accession>
<name>A0A376C179_9FLAO</name>
<evidence type="ECO:0000313" key="5">
    <source>
        <dbReference type="Proteomes" id="UP000255515"/>
    </source>
</evidence>
<sequence length="435" mass="49402">MTKKIFFSAALALGISLPMSAQQVDANGYTTVPATMGANYVNRVFFDFSTGNLLSQAANNWDLALRRDHSMAFGTRVNDARGIKVYQVSANPADFDTVDIANISNWGAPLYNPSETNNLFNGALEQTNINTACSNPNFTYGWACYNMFTHKLEGKVVFVLKYPNNTYIKLFIDNYYHGYTFRYAKAGADGVWGNVITKTVPNGNDNKYFNYFSFQTDDQVANNEPDKTEWDMMFTRYYYDFGSAGAPYYYQMSGVIQNPNVRVAKKVEQQDVATFTQPADADYSDNITAIGHSYKQITTLIPDIVYYIKDNEDKYYRMYFTQNGGVANGNVFFKYKEITAQMATNEVNKDVKFGMYPNPAPNKQVSVIFDVKDEQKREGKIQVFDMSGRVVYETNISKTKGFFQKDLDLSQLKSGNYIVHFILGDYKTSKQLILK</sequence>
<dbReference type="CDD" id="cd12105">
    <property type="entry name" value="HmuY"/>
    <property type="match status" value="1"/>
</dbReference>
<dbReference type="Pfam" id="PF14064">
    <property type="entry name" value="HmuY"/>
    <property type="match status" value="1"/>
</dbReference>
<dbReference type="Proteomes" id="UP000255515">
    <property type="component" value="Unassembled WGS sequence"/>
</dbReference>
<proteinExistence type="predicted"/>
<evidence type="ECO:0000313" key="4">
    <source>
        <dbReference type="EMBL" id="SSZ55921.1"/>
    </source>
</evidence>
<evidence type="ECO:0000256" key="2">
    <source>
        <dbReference type="SAM" id="SignalP"/>
    </source>
</evidence>
<dbReference type="EMBL" id="UFTJ01000002">
    <property type="protein sequence ID" value="SSZ55921.1"/>
    <property type="molecule type" value="Genomic_DNA"/>
</dbReference>
<reference evidence="4 5" key="1">
    <citation type="submission" date="2018-06" db="EMBL/GenBank/DDBJ databases">
        <authorList>
            <consortium name="Pathogen Informatics"/>
            <person name="Doyle S."/>
        </authorList>
    </citation>
    <scope>NUCLEOTIDE SEQUENCE [LARGE SCALE GENOMIC DNA]</scope>
    <source>
        <strain evidence="4 5">NCTC11661</strain>
    </source>
</reference>
<evidence type="ECO:0000256" key="1">
    <source>
        <dbReference type="ARBA" id="ARBA00022729"/>
    </source>
</evidence>
<feature type="domain" description="Secretion system C-terminal sorting" evidence="3">
    <location>
        <begin position="355"/>
        <end position="433"/>
    </location>
</feature>
<organism evidence="4 5">
    <name type="scientific">Bergeyella zoohelcum</name>
    <dbReference type="NCBI Taxonomy" id="1015"/>
    <lineage>
        <taxon>Bacteria</taxon>
        <taxon>Pseudomonadati</taxon>
        <taxon>Bacteroidota</taxon>
        <taxon>Flavobacteriia</taxon>
        <taxon>Flavobacteriales</taxon>
        <taxon>Weeksellaceae</taxon>
        <taxon>Bergeyella</taxon>
    </lineage>
</organism>
<keyword evidence="1 2" id="KW-0732">Signal</keyword>
<feature type="chain" id="PRO_5016746147" evidence="2">
    <location>
        <begin position="22"/>
        <end position="435"/>
    </location>
</feature>
<protein>
    <submittedName>
        <fullName evidence="4">Por secretion system C-terminal sorting domain</fullName>
    </submittedName>
</protein>
<dbReference type="RefSeq" id="WP_002688689.1">
    <property type="nucleotide sequence ID" value="NZ_UFTJ01000002.1"/>
</dbReference>
<dbReference type="AlphaFoldDB" id="A0A376C179"/>
<dbReference type="Pfam" id="PF18962">
    <property type="entry name" value="Por_Secre_tail"/>
    <property type="match status" value="1"/>
</dbReference>